<dbReference type="PANTHER" id="PTHR18921">
    <property type="entry name" value="MYOSIN HEAVY CHAIN - RELATED"/>
    <property type="match status" value="1"/>
</dbReference>
<evidence type="ECO:0000313" key="7">
    <source>
        <dbReference type="EMBL" id="CAE4604065.1"/>
    </source>
</evidence>
<comment type="subcellular location">
    <subcellularLocation>
        <location evidence="1">Golgi apparatus</location>
    </subcellularLocation>
</comment>
<feature type="region of interest" description="Disordered" evidence="5">
    <location>
        <begin position="952"/>
        <end position="971"/>
    </location>
</feature>
<reference evidence="7" key="1">
    <citation type="submission" date="2021-01" db="EMBL/GenBank/DDBJ databases">
        <authorList>
            <person name="Corre E."/>
            <person name="Pelletier E."/>
            <person name="Niang G."/>
            <person name="Scheremetjew M."/>
            <person name="Finn R."/>
            <person name="Kale V."/>
            <person name="Holt S."/>
            <person name="Cochrane G."/>
            <person name="Meng A."/>
            <person name="Brown T."/>
            <person name="Cohen L."/>
        </authorList>
    </citation>
    <scope>NUCLEOTIDE SEQUENCE</scope>
    <source>
        <strain evidence="7">GSO104</strain>
    </source>
</reference>
<keyword evidence="3 4" id="KW-0175">Coiled coil</keyword>
<feature type="compositionally biased region" description="Basic and acidic residues" evidence="5">
    <location>
        <begin position="338"/>
        <end position="356"/>
    </location>
</feature>
<feature type="compositionally biased region" description="Polar residues" evidence="5">
    <location>
        <begin position="61"/>
        <end position="85"/>
    </location>
</feature>
<feature type="compositionally biased region" description="Acidic residues" evidence="5">
    <location>
        <begin position="116"/>
        <end position="140"/>
    </location>
</feature>
<feature type="compositionally biased region" description="Acidic residues" evidence="5">
    <location>
        <begin position="185"/>
        <end position="194"/>
    </location>
</feature>
<evidence type="ECO:0000256" key="2">
    <source>
        <dbReference type="ARBA" id="ARBA00023034"/>
    </source>
</evidence>
<organism evidence="7">
    <name type="scientific">Ditylum brightwellii</name>
    <dbReference type="NCBI Taxonomy" id="49249"/>
    <lineage>
        <taxon>Eukaryota</taxon>
        <taxon>Sar</taxon>
        <taxon>Stramenopiles</taxon>
        <taxon>Ochrophyta</taxon>
        <taxon>Bacillariophyta</taxon>
        <taxon>Mediophyceae</taxon>
        <taxon>Lithodesmiophycidae</taxon>
        <taxon>Lithodesmiales</taxon>
        <taxon>Lithodesmiaceae</taxon>
        <taxon>Ditylum</taxon>
    </lineage>
</organism>
<dbReference type="AlphaFoldDB" id="A0A7S4VKR7"/>
<sequence length="971" mass="108840">MEDIGISVSKEWDEAVSTFNEISSQPFASNASNDVKEGSSSTALLKQNQVEPTTTTTTTTLNEISPQSSDADDPQFTSEPLTQQPIVVGVQEQVPKPYESGYNEEKITIEEKNVNDENENFDDDDGWEKEEEEEAEEEILFGEHNTSADILTQVENEATAVKDLPKQNDTTNNENIMTHEKNTTDENENIDDNEGWDEEGVFLRKQEYETDTNIIPQEENEVTKLDELPLEPELASSMETPLQPVLADGLEQPVSEEVHETGTSEYCTNIDDNTDDNAAAGDDVHEAESDNEFKEGSVNTESDFNDDGESNGNENMIGGEAECSKSINEENTAEEDTMPEKLDRDDKVDIISKDHAPSTTLSKEQTAPRISSAKTHTPQIVQTNDNKQDIQPELEESSNISNEVTRAPQILETNNNAKEQHEKLAQQQLLQQQEQHKTQGQLQTQCEALQKDLATAHVLINSLKLEAAEREHQQKIRNELLSKQTRENEAKLLASAEQSAVEALKRETQTIRNSMERQCRFLETQLQKQQEESSATEEKLRKLLEEANKAASTLQSNQKVLLAKQEAHTLQQQKEFQKEINAAQEAVIRSQTVLDDKEEEVSQLHTVIKDLRATIAKIELSTEEAEEEMDDLHAENEELHKKVEVMQNEKLAMEKKMKAIQKDHANLEGMAMELHMLKETVERDRVIHETKNATANTDLTNLTSDRDEARAEVLDLKSRLAAALADLDIARTDADRATTASSNLQMALEAFQSEREAEMAMWEEQKRTSEEVEREKNRVAMEASKQENERIMQEVQMAANKAVKNSIEEIERTEHTVQQYRKDNANLRRSLDEAIHRLQTSQDDVVDRSLMKNILLDWHSKSGRARRDVMILMASVLHFTEDEKDKAGIGEGPGTIGKVVGAVTAPIPPPALNVDKIEGDSVREKWVNFLMAESGELPDQQGVAAAVATKTTAVSATETPNMAHGGNQSVS</sequence>
<feature type="compositionally biased region" description="Polar residues" evidence="5">
    <location>
        <begin position="144"/>
        <end position="156"/>
    </location>
</feature>
<dbReference type="GO" id="GO:0007030">
    <property type="term" value="P:Golgi organization"/>
    <property type="evidence" value="ECO:0007669"/>
    <property type="project" value="TreeGrafter"/>
</dbReference>
<feature type="region of interest" description="Disordered" evidence="5">
    <location>
        <begin position="252"/>
        <end position="403"/>
    </location>
</feature>
<feature type="coiled-coil region" evidence="4">
    <location>
        <begin position="692"/>
        <end position="726"/>
    </location>
</feature>
<dbReference type="PROSITE" id="PS50913">
    <property type="entry name" value="GRIP"/>
    <property type="match status" value="1"/>
</dbReference>
<dbReference type="GO" id="GO:0005794">
    <property type="term" value="C:Golgi apparatus"/>
    <property type="evidence" value="ECO:0007669"/>
    <property type="project" value="UniProtKB-SubCell"/>
</dbReference>
<feature type="coiled-coil region" evidence="4">
    <location>
        <begin position="512"/>
        <end position="663"/>
    </location>
</feature>
<dbReference type="EMBL" id="HBNS01016561">
    <property type="protein sequence ID" value="CAE4604065.1"/>
    <property type="molecule type" value="Transcribed_RNA"/>
</dbReference>
<dbReference type="PANTHER" id="PTHR18921:SF2">
    <property type="entry name" value="THYROID RECEPTOR-INTERACTING PROTEIN 11"/>
    <property type="match status" value="1"/>
</dbReference>
<keyword evidence="2" id="KW-0333">Golgi apparatus</keyword>
<evidence type="ECO:0000256" key="4">
    <source>
        <dbReference type="SAM" id="Coils"/>
    </source>
</evidence>
<name>A0A7S4VKR7_9STRA</name>
<dbReference type="GO" id="GO:0031267">
    <property type="term" value="F:small GTPase binding"/>
    <property type="evidence" value="ECO:0007669"/>
    <property type="project" value="TreeGrafter"/>
</dbReference>
<feature type="compositionally biased region" description="Polar residues" evidence="5">
    <location>
        <begin position="357"/>
        <end position="385"/>
    </location>
</feature>
<feature type="coiled-coil region" evidence="4">
    <location>
        <begin position="769"/>
        <end position="844"/>
    </location>
</feature>
<proteinExistence type="predicted"/>
<dbReference type="GO" id="GO:0006888">
    <property type="term" value="P:endoplasmic reticulum to Golgi vesicle-mediated transport"/>
    <property type="evidence" value="ECO:0007669"/>
    <property type="project" value="TreeGrafter"/>
</dbReference>
<feature type="compositionally biased region" description="Polar residues" evidence="5">
    <location>
        <begin position="167"/>
        <end position="176"/>
    </location>
</feature>
<protein>
    <recommendedName>
        <fullName evidence="6">GRIP domain-containing protein</fullName>
    </recommendedName>
</protein>
<evidence type="ECO:0000256" key="1">
    <source>
        <dbReference type="ARBA" id="ARBA00004555"/>
    </source>
</evidence>
<feature type="compositionally biased region" description="Basic and acidic residues" evidence="5">
    <location>
        <begin position="103"/>
        <end position="115"/>
    </location>
</feature>
<evidence type="ECO:0000259" key="6">
    <source>
        <dbReference type="PROSITE" id="PS50913"/>
    </source>
</evidence>
<feature type="domain" description="GRIP" evidence="6">
    <location>
        <begin position="841"/>
        <end position="890"/>
    </location>
</feature>
<gene>
    <name evidence="7" type="ORF">DBRI00130_LOCUS13256</name>
</gene>
<feature type="compositionally biased region" description="Basic and acidic residues" evidence="5">
    <location>
        <begin position="282"/>
        <end position="295"/>
    </location>
</feature>
<feature type="compositionally biased region" description="Polar residues" evidence="5">
    <location>
        <begin position="22"/>
        <end position="52"/>
    </location>
</feature>
<accession>A0A7S4VKR7</accession>
<feature type="region of interest" description="Disordered" evidence="5">
    <location>
        <begin position="22"/>
        <end position="194"/>
    </location>
</feature>
<evidence type="ECO:0000256" key="5">
    <source>
        <dbReference type="SAM" id="MobiDB-lite"/>
    </source>
</evidence>
<dbReference type="InterPro" id="IPR000237">
    <property type="entry name" value="GRIP_dom"/>
</dbReference>
<evidence type="ECO:0000256" key="3">
    <source>
        <dbReference type="ARBA" id="ARBA00023054"/>
    </source>
</evidence>